<name>A0A0H5Q7J7_9ZZZZ</name>
<geneLocation type="plasmid" evidence="1">
    <name>pRGRH1789</name>
</geneLocation>
<proteinExistence type="predicted"/>
<accession>A0A0H5Q7J7</accession>
<keyword evidence="1" id="KW-0614">Plasmid</keyword>
<sequence>MIEVYCTYGELRRGGYGWIMYAHLRDGRELYAEGVGSDDEGADAHDSLWWDIVEQAEAAGLDYAELVDMWEEED</sequence>
<organism evidence="1">
    <name type="scientific">uncultured prokaryote</name>
    <dbReference type="NCBI Taxonomy" id="198431"/>
    <lineage>
        <taxon>unclassified sequences</taxon>
        <taxon>environmental samples</taxon>
    </lineage>
</organism>
<evidence type="ECO:0000313" key="1">
    <source>
        <dbReference type="EMBL" id="CRY97903.1"/>
    </source>
</evidence>
<dbReference type="AlphaFoldDB" id="A0A0H5Q7J7"/>
<reference evidence="1" key="2">
    <citation type="submission" date="2015-07" db="EMBL/GenBank/DDBJ databases">
        <title>Plasmids, circular viruses and viroids from rat gut.</title>
        <authorList>
            <person name="Jorgensen T.J."/>
            <person name="Hansen M.A."/>
            <person name="Xu Z."/>
            <person name="Tabak M.A."/>
            <person name="Sorensen S.J."/>
            <person name="Hansen L.H."/>
        </authorList>
    </citation>
    <scope>NUCLEOTIDE SEQUENCE</scope>
    <source>
        <plasmid evidence="1">pRGRH1789</plasmid>
    </source>
</reference>
<dbReference type="EMBL" id="LN854288">
    <property type="protein sequence ID" value="CRY97903.1"/>
    <property type="molecule type" value="Genomic_DNA"/>
</dbReference>
<protein>
    <submittedName>
        <fullName evidence="1">Uncharacterized protein</fullName>
    </submittedName>
</protein>
<reference evidence="1" key="1">
    <citation type="submission" date="2015-06" db="EMBL/GenBank/DDBJ databases">
        <authorList>
            <person name="Joergensen T."/>
        </authorList>
    </citation>
    <scope>NUCLEOTIDE SEQUENCE</scope>
    <source>
        <plasmid evidence="1">pRGRH1789</plasmid>
    </source>
</reference>